<dbReference type="SUPFAM" id="SSF51905">
    <property type="entry name" value="FAD/NAD(P)-binding domain"/>
    <property type="match status" value="1"/>
</dbReference>
<dbReference type="InterPro" id="IPR007867">
    <property type="entry name" value="GMC_OxRtase_C"/>
</dbReference>
<dbReference type="GO" id="GO:0016614">
    <property type="term" value="F:oxidoreductase activity, acting on CH-OH group of donors"/>
    <property type="evidence" value="ECO:0007669"/>
    <property type="project" value="InterPro"/>
</dbReference>
<dbReference type="GO" id="GO:0050660">
    <property type="term" value="F:flavin adenine dinucleotide binding"/>
    <property type="evidence" value="ECO:0007669"/>
    <property type="project" value="InterPro"/>
</dbReference>
<dbReference type="AlphaFoldDB" id="A0A5N5SPS8"/>
<evidence type="ECO:0000256" key="1">
    <source>
        <dbReference type="ARBA" id="ARBA00010790"/>
    </source>
</evidence>
<protein>
    <recommendedName>
        <fullName evidence="2">Glucose-methanol-choline oxidoreductase C-terminal domain-containing protein</fullName>
    </recommendedName>
</protein>
<dbReference type="Pfam" id="PF05199">
    <property type="entry name" value="GMC_oxred_C"/>
    <property type="match status" value="1"/>
</dbReference>
<dbReference type="Gene3D" id="3.50.50.60">
    <property type="entry name" value="FAD/NAD(P)-binding domain"/>
    <property type="match status" value="1"/>
</dbReference>
<accession>A0A5N5SPS8</accession>
<dbReference type="OrthoDB" id="269227at2759"/>
<evidence type="ECO:0000259" key="2">
    <source>
        <dbReference type="Pfam" id="PF05199"/>
    </source>
</evidence>
<gene>
    <name evidence="3" type="ORF">Anas_07303</name>
</gene>
<dbReference type="InterPro" id="IPR036188">
    <property type="entry name" value="FAD/NAD-bd_sf"/>
</dbReference>
<dbReference type="InterPro" id="IPR012132">
    <property type="entry name" value="GMC_OxRdtase"/>
</dbReference>
<dbReference type="Proteomes" id="UP000326759">
    <property type="component" value="Unassembled WGS sequence"/>
</dbReference>
<comment type="caution">
    <text evidence="3">The sequence shown here is derived from an EMBL/GenBank/DDBJ whole genome shotgun (WGS) entry which is preliminary data.</text>
</comment>
<sequence length="113" mass="12663">METKAVEHLNVKYHYVPIPLCPNAVPLSDEYFECLMRYEPIPFYHITGTAKMGPKSDPTAVVDPQLRVWGISGLRVVDASIMPKIVSGNTHAATVMIGEKASDLIKNCWTKYR</sequence>
<dbReference type="Gene3D" id="3.30.560.10">
    <property type="entry name" value="Glucose Oxidase, domain 3"/>
    <property type="match status" value="1"/>
</dbReference>
<dbReference type="EMBL" id="SEYY01022154">
    <property type="protein sequence ID" value="KAB7495748.1"/>
    <property type="molecule type" value="Genomic_DNA"/>
</dbReference>
<evidence type="ECO:0000313" key="3">
    <source>
        <dbReference type="EMBL" id="KAB7495748.1"/>
    </source>
</evidence>
<name>A0A5N5SPS8_9CRUS</name>
<dbReference type="PANTHER" id="PTHR11552:SF186">
    <property type="entry name" value="GLUCOSE-METHANOL-CHOLINE OXIDOREDUCTASE N-TERMINAL DOMAIN-CONTAINING PROTEIN"/>
    <property type="match status" value="1"/>
</dbReference>
<reference evidence="3 4" key="1">
    <citation type="journal article" date="2019" name="PLoS Biol.">
        <title>Sex chromosomes control vertical transmission of feminizing Wolbachia symbionts in an isopod.</title>
        <authorList>
            <person name="Becking T."/>
            <person name="Chebbi M.A."/>
            <person name="Giraud I."/>
            <person name="Moumen B."/>
            <person name="Laverre T."/>
            <person name="Caubet Y."/>
            <person name="Peccoud J."/>
            <person name="Gilbert C."/>
            <person name="Cordaux R."/>
        </authorList>
    </citation>
    <scope>NUCLEOTIDE SEQUENCE [LARGE SCALE GENOMIC DNA]</scope>
    <source>
        <strain evidence="3">ANa2</strain>
        <tissue evidence="3">Whole body excluding digestive tract and cuticle</tissue>
    </source>
</reference>
<comment type="similarity">
    <text evidence="1">Belongs to the GMC oxidoreductase family.</text>
</comment>
<dbReference type="PANTHER" id="PTHR11552">
    <property type="entry name" value="GLUCOSE-METHANOL-CHOLINE GMC OXIDOREDUCTASE"/>
    <property type="match status" value="1"/>
</dbReference>
<feature type="domain" description="Glucose-methanol-choline oxidoreductase C-terminal" evidence="2">
    <location>
        <begin position="10"/>
        <end position="98"/>
    </location>
</feature>
<proteinExistence type="inferred from homology"/>
<evidence type="ECO:0000313" key="4">
    <source>
        <dbReference type="Proteomes" id="UP000326759"/>
    </source>
</evidence>
<keyword evidence="4" id="KW-1185">Reference proteome</keyword>
<organism evidence="3 4">
    <name type="scientific">Armadillidium nasatum</name>
    <dbReference type="NCBI Taxonomy" id="96803"/>
    <lineage>
        <taxon>Eukaryota</taxon>
        <taxon>Metazoa</taxon>
        <taxon>Ecdysozoa</taxon>
        <taxon>Arthropoda</taxon>
        <taxon>Crustacea</taxon>
        <taxon>Multicrustacea</taxon>
        <taxon>Malacostraca</taxon>
        <taxon>Eumalacostraca</taxon>
        <taxon>Peracarida</taxon>
        <taxon>Isopoda</taxon>
        <taxon>Oniscidea</taxon>
        <taxon>Crinocheta</taxon>
        <taxon>Armadillidiidae</taxon>
        <taxon>Armadillidium</taxon>
    </lineage>
</organism>